<dbReference type="RefSeq" id="WP_256407148.1">
    <property type="nucleotide sequence ID" value="NZ_CP187155.1"/>
</dbReference>
<comment type="caution">
    <text evidence="1">The sequence shown here is derived from an EMBL/GenBank/DDBJ whole genome shotgun (WGS) entry which is preliminary data.</text>
</comment>
<protein>
    <submittedName>
        <fullName evidence="1">Uncharacterized protein</fullName>
    </submittedName>
</protein>
<reference evidence="1 2" key="1">
    <citation type="journal article" date="2019" name="Int. J. Syst. Evol. Microbiol.">
        <title>The Global Catalogue of Microorganisms (GCM) 10K type strain sequencing project: providing services to taxonomists for standard genome sequencing and annotation.</title>
        <authorList>
            <consortium name="The Broad Institute Genomics Platform"/>
            <consortium name="The Broad Institute Genome Sequencing Center for Infectious Disease"/>
            <person name="Wu L."/>
            <person name="Ma J."/>
        </authorList>
    </citation>
    <scope>NUCLEOTIDE SEQUENCE [LARGE SCALE GENOMIC DNA]</scope>
    <source>
        <strain evidence="1 2">CGMCC 1.10594</strain>
    </source>
</reference>
<dbReference type="Proteomes" id="UP001597075">
    <property type="component" value="Unassembled WGS sequence"/>
</dbReference>
<proteinExistence type="predicted"/>
<name>A0ABD6D2J5_9EURY</name>
<sequence length="122" mass="13839">MPEQLSLKELRQYTFAANERIAEQESGYELDEEPGEFTAFYHRDRGGVEKDVLVQDVEEIIEESKWSPLLEDGFERVAYLLEGSNSIPVGETDEGEIFELVDGGADGLAISDRVQIQLRQEE</sequence>
<keyword evidence="2" id="KW-1185">Reference proteome</keyword>
<dbReference type="EMBL" id="JBHUDL010000041">
    <property type="protein sequence ID" value="MFD1635450.1"/>
    <property type="molecule type" value="Genomic_DNA"/>
</dbReference>
<evidence type="ECO:0000313" key="2">
    <source>
        <dbReference type="Proteomes" id="UP001597075"/>
    </source>
</evidence>
<dbReference type="AlphaFoldDB" id="A0ABD6D2J5"/>
<evidence type="ECO:0000313" key="1">
    <source>
        <dbReference type="EMBL" id="MFD1635450.1"/>
    </source>
</evidence>
<gene>
    <name evidence="1" type="ORF">ACFSBJ_17190</name>
</gene>
<organism evidence="1 2">
    <name type="scientific">Haloplanus ruber</name>
    <dbReference type="NCBI Taxonomy" id="869892"/>
    <lineage>
        <taxon>Archaea</taxon>
        <taxon>Methanobacteriati</taxon>
        <taxon>Methanobacteriota</taxon>
        <taxon>Stenosarchaea group</taxon>
        <taxon>Halobacteria</taxon>
        <taxon>Halobacteriales</taxon>
        <taxon>Haloferacaceae</taxon>
        <taxon>Haloplanus</taxon>
    </lineage>
</organism>
<accession>A0ABD6D2J5</accession>